<name>A0A0E9SD91_ANGAN</name>
<reference evidence="1" key="2">
    <citation type="journal article" date="2015" name="Fish Shellfish Immunol.">
        <title>Early steps in the European eel (Anguilla anguilla)-Vibrio vulnificus interaction in the gills: Role of the RtxA13 toxin.</title>
        <authorList>
            <person name="Callol A."/>
            <person name="Pajuelo D."/>
            <person name="Ebbesson L."/>
            <person name="Teles M."/>
            <person name="MacKenzie S."/>
            <person name="Amaro C."/>
        </authorList>
    </citation>
    <scope>NUCLEOTIDE SEQUENCE</scope>
</reference>
<reference evidence="1" key="1">
    <citation type="submission" date="2014-11" db="EMBL/GenBank/DDBJ databases">
        <authorList>
            <person name="Amaro Gonzalez C."/>
        </authorList>
    </citation>
    <scope>NUCLEOTIDE SEQUENCE</scope>
</reference>
<dbReference type="EMBL" id="GBXM01069907">
    <property type="protein sequence ID" value="JAH38670.1"/>
    <property type="molecule type" value="Transcribed_RNA"/>
</dbReference>
<dbReference type="AlphaFoldDB" id="A0A0E9SD91"/>
<protein>
    <submittedName>
        <fullName evidence="1">Uncharacterized protein</fullName>
    </submittedName>
</protein>
<sequence>MTVSHHVPVALTSRLGTWGFAVELHMHMKSFSDFITSCLCEHDLFAKWKEVVAYLVL</sequence>
<proteinExistence type="predicted"/>
<evidence type="ECO:0000313" key="1">
    <source>
        <dbReference type="EMBL" id="JAH38670.1"/>
    </source>
</evidence>
<organism evidence="1">
    <name type="scientific">Anguilla anguilla</name>
    <name type="common">European freshwater eel</name>
    <name type="synonym">Muraena anguilla</name>
    <dbReference type="NCBI Taxonomy" id="7936"/>
    <lineage>
        <taxon>Eukaryota</taxon>
        <taxon>Metazoa</taxon>
        <taxon>Chordata</taxon>
        <taxon>Craniata</taxon>
        <taxon>Vertebrata</taxon>
        <taxon>Euteleostomi</taxon>
        <taxon>Actinopterygii</taxon>
        <taxon>Neopterygii</taxon>
        <taxon>Teleostei</taxon>
        <taxon>Anguilliformes</taxon>
        <taxon>Anguillidae</taxon>
        <taxon>Anguilla</taxon>
    </lineage>
</organism>
<accession>A0A0E9SD91</accession>